<dbReference type="Proteomes" id="UP001163835">
    <property type="component" value="Unassembled WGS sequence"/>
</dbReference>
<feature type="non-terminal residue" evidence="1">
    <location>
        <position position="1"/>
    </location>
</feature>
<dbReference type="EMBL" id="MU795328">
    <property type="protein sequence ID" value="KAJ3807223.1"/>
    <property type="molecule type" value="Genomic_DNA"/>
</dbReference>
<evidence type="ECO:0000313" key="1">
    <source>
        <dbReference type="EMBL" id="KAJ3807223.1"/>
    </source>
</evidence>
<keyword evidence="2" id="KW-1185">Reference proteome</keyword>
<comment type="caution">
    <text evidence="1">The sequence shown here is derived from an EMBL/GenBank/DDBJ whole genome shotgun (WGS) entry which is preliminary data.</text>
</comment>
<evidence type="ECO:0000313" key="2">
    <source>
        <dbReference type="Proteomes" id="UP001163835"/>
    </source>
</evidence>
<name>A0ACC1TRD5_9AGAR</name>
<organism evidence="1 2">
    <name type="scientific">Lentinula aff. lateritia</name>
    <dbReference type="NCBI Taxonomy" id="2804960"/>
    <lineage>
        <taxon>Eukaryota</taxon>
        <taxon>Fungi</taxon>
        <taxon>Dikarya</taxon>
        <taxon>Basidiomycota</taxon>
        <taxon>Agaricomycotina</taxon>
        <taxon>Agaricomycetes</taxon>
        <taxon>Agaricomycetidae</taxon>
        <taxon>Agaricales</taxon>
        <taxon>Marasmiineae</taxon>
        <taxon>Omphalotaceae</taxon>
        <taxon>Lentinula</taxon>
    </lineage>
</organism>
<sequence>IQTPGNTDSPTHAPLEAALFAALTTALVGIFCVGVVRDVGDALRVCWGGDAGNKATGRETEGTGTGRETGETSLALETEGTERSTRGLYLGTGIEDSRRRVARVFEPDPILDTESILDTDVESILDADAEAEADAEVIHIHNIPRDAILDGGVIPLIPQNLHDGDGDEEEVEEEDINPFHHSPSSAPFTPSSAPSSTPFAPSSTPFAPFTPSSAPSAPPSSQRTQRLAPPRSLSASLSSLSDASEGGLFPGSGLFG</sequence>
<proteinExistence type="predicted"/>
<accession>A0ACC1TRD5</accession>
<protein>
    <submittedName>
        <fullName evidence="1">Uncharacterized protein</fullName>
    </submittedName>
</protein>
<reference evidence="1" key="1">
    <citation type="submission" date="2022-09" db="EMBL/GenBank/DDBJ databases">
        <title>A Global Phylogenomic Analysis of the Shiitake Genus Lentinula.</title>
        <authorList>
            <consortium name="DOE Joint Genome Institute"/>
            <person name="Sierra-Patev S."/>
            <person name="Min B."/>
            <person name="Naranjo-Ortiz M."/>
            <person name="Looney B."/>
            <person name="Konkel Z."/>
            <person name="Slot J.C."/>
            <person name="Sakamoto Y."/>
            <person name="Steenwyk J.L."/>
            <person name="Rokas A."/>
            <person name="Carro J."/>
            <person name="Camarero S."/>
            <person name="Ferreira P."/>
            <person name="Molpeceres G."/>
            <person name="Ruiz-Duenas F.J."/>
            <person name="Serrano A."/>
            <person name="Henrissat B."/>
            <person name="Drula E."/>
            <person name="Hughes K.W."/>
            <person name="Mata J.L."/>
            <person name="Ishikawa N.K."/>
            <person name="Vargas-Isla R."/>
            <person name="Ushijima S."/>
            <person name="Smith C.A."/>
            <person name="Ahrendt S."/>
            <person name="Andreopoulos W."/>
            <person name="He G."/>
            <person name="Labutti K."/>
            <person name="Lipzen A."/>
            <person name="Ng V."/>
            <person name="Riley R."/>
            <person name="Sandor L."/>
            <person name="Barry K."/>
            <person name="Martinez A.T."/>
            <person name="Xiao Y."/>
            <person name="Gibbons J.G."/>
            <person name="Terashima K."/>
            <person name="Grigoriev I.V."/>
            <person name="Hibbett D.S."/>
        </authorList>
    </citation>
    <scope>NUCLEOTIDE SEQUENCE</scope>
    <source>
        <strain evidence="1">TMI1499</strain>
    </source>
</reference>
<gene>
    <name evidence="1" type="ORF">F5876DRAFT_68282</name>
</gene>